<gene>
    <name evidence="2" type="primary">LOC109715574</name>
</gene>
<reference evidence="2" key="2">
    <citation type="submission" date="2025-08" db="UniProtKB">
        <authorList>
            <consortium name="RefSeq"/>
        </authorList>
    </citation>
    <scope>IDENTIFICATION</scope>
    <source>
        <tissue evidence="2">Leaf</tissue>
    </source>
</reference>
<dbReference type="RefSeq" id="XP_020096259.1">
    <property type="nucleotide sequence ID" value="XM_020240670.1"/>
</dbReference>
<keyword evidence="1" id="KW-1185">Reference proteome</keyword>
<sequence length="121" mass="13634">MNHGEKKLLMKKLLMKIKKMDNTLDKNPNQYMEKQSSLYEFTNQEFESSSTNLVKAISCGEELVHSNNESFPFNMPNISSLPVTSAEAVTYLPTGYSVEDEPKVGMTFISEEEACMPAGRL</sequence>
<accession>A0A6P5FJZ1</accession>
<evidence type="ECO:0000313" key="2">
    <source>
        <dbReference type="RefSeq" id="XP_020096259.1"/>
    </source>
</evidence>
<name>A0A6P5FJZ1_ANACO</name>
<evidence type="ECO:0000313" key="1">
    <source>
        <dbReference type="Proteomes" id="UP000515123"/>
    </source>
</evidence>
<protein>
    <submittedName>
        <fullName evidence="2">Uncharacterized protein LOC109715574</fullName>
    </submittedName>
</protein>
<reference evidence="1" key="1">
    <citation type="journal article" date="2015" name="Nat. Genet.">
        <title>The pineapple genome and the evolution of CAM photosynthesis.</title>
        <authorList>
            <person name="Ming R."/>
            <person name="VanBuren R."/>
            <person name="Wai C.M."/>
            <person name="Tang H."/>
            <person name="Schatz M.C."/>
            <person name="Bowers J.E."/>
            <person name="Lyons E."/>
            <person name="Wang M.L."/>
            <person name="Chen J."/>
            <person name="Biggers E."/>
            <person name="Zhang J."/>
            <person name="Huang L."/>
            <person name="Zhang L."/>
            <person name="Miao W."/>
            <person name="Zhang J."/>
            <person name="Ye Z."/>
            <person name="Miao C."/>
            <person name="Lin Z."/>
            <person name="Wang H."/>
            <person name="Zhou H."/>
            <person name="Yim W.C."/>
            <person name="Priest H.D."/>
            <person name="Zheng C."/>
            <person name="Woodhouse M."/>
            <person name="Edger P.P."/>
            <person name="Guyot R."/>
            <person name="Guo H.B."/>
            <person name="Guo H."/>
            <person name="Zheng G."/>
            <person name="Singh R."/>
            <person name="Sharma A."/>
            <person name="Min X."/>
            <person name="Zheng Y."/>
            <person name="Lee H."/>
            <person name="Gurtowski J."/>
            <person name="Sedlazeck F.J."/>
            <person name="Harkess A."/>
            <person name="McKain M.R."/>
            <person name="Liao Z."/>
            <person name="Fang J."/>
            <person name="Liu J."/>
            <person name="Zhang X."/>
            <person name="Zhang Q."/>
            <person name="Hu W."/>
            <person name="Qin Y."/>
            <person name="Wang K."/>
            <person name="Chen L.Y."/>
            <person name="Shirley N."/>
            <person name="Lin Y.R."/>
            <person name="Liu L.Y."/>
            <person name="Hernandez A.G."/>
            <person name="Wright C.L."/>
            <person name="Bulone V."/>
            <person name="Tuskan G.A."/>
            <person name="Heath K."/>
            <person name="Zee F."/>
            <person name="Moore P.H."/>
            <person name="Sunkar R."/>
            <person name="Leebens-Mack J.H."/>
            <person name="Mockler T."/>
            <person name="Bennetzen J.L."/>
            <person name="Freeling M."/>
            <person name="Sankoff D."/>
            <person name="Paterson A.H."/>
            <person name="Zhu X."/>
            <person name="Yang X."/>
            <person name="Smith J.A."/>
            <person name="Cushman J.C."/>
            <person name="Paull R.E."/>
            <person name="Yu Q."/>
        </authorList>
    </citation>
    <scope>NUCLEOTIDE SEQUENCE [LARGE SCALE GENOMIC DNA]</scope>
    <source>
        <strain evidence="1">cv. F153</strain>
    </source>
</reference>
<dbReference type="GeneID" id="109715574"/>
<dbReference type="Proteomes" id="UP000515123">
    <property type="component" value="Linkage group 1"/>
</dbReference>
<dbReference type="AlphaFoldDB" id="A0A6P5FJZ1"/>
<proteinExistence type="predicted"/>
<organism evidence="1 2">
    <name type="scientific">Ananas comosus</name>
    <name type="common">Pineapple</name>
    <name type="synonym">Ananas ananas</name>
    <dbReference type="NCBI Taxonomy" id="4615"/>
    <lineage>
        <taxon>Eukaryota</taxon>
        <taxon>Viridiplantae</taxon>
        <taxon>Streptophyta</taxon>
        <taxon>Embryophyta</taxon>
        <taxon>Tracheophyta</taxon>
        <taxon>Spermatophyta</taxon>
        <taxon>Magnoliopsida</taxon>
        <taxon>Liliopsida</taxon>
        <taxon>Poales</taxon>
        <taxon>Bromeliaceae</taxon>
        <taxon>Bromelioideae</taxon>
        <taxon>Ananas</taxon>
    </lineage>
</organism>